<dbReference type="InterPro" id="IPR038887">
    <property type="entry name" value="Nus1/NgBR"/>
</dbReference>
<accession>A0A383VEE9</accession>
<evidence type="ECO:0000256" key="3">
    <source>
        <dbReference type="ARBA" id="ARBA00005432"/>
    </source>
</evidence>
<evidence type="ECO:0000256" key="5">
    <source>
        <dbReference type="ARBA" id="ARBA00022679"/>
    </source>
</evidence>
<evidence type="ECO:0000256" key="4">
    <source>
        <dbReference type="ARBA" id="ARBA00012596"/>
    </source>
</evidence>
<comment type="similarity">
    <text evidence="3">Belongs to the UPP synthase family.</text>
</comment>
<evidence type="ECO:0000256" key="2">
    <source>
        <dbReference type="ARBA" id="ARBA00004922"/>
    </source>
</evidence>
<comment type="catalytic activity">
    <reaction evidence="7">
        <text>n isopentenyl diphosphate + (2E,6E)-farnesyl diphosphate = a di-trans,poly-cis-polyprenyl diphosphate + n diphosphate</text>
        <dbReference type="Rhea" id="RHEA:53008"/>
        <dbReference type="Rhea" id="RHEA-COMP:19494"/>
        <dbReference type="ChEBI" id="CHEBI:33019"/>
        <dbReference type="ChEBI" id="CHEBI:128769"/>
        <dbReference type="ChEBI" id="CHEBI:136960"/>
        <dbReference type="ChEBI" id="CHEBI:175763"/>
        <dbReference type="EC" id="2.5.1.87"/>
    </reaction>
</comment>
<reference evidence="8 9" key="1">
    <citation type="submission" date="2016-10" db="EMBL/GenBank/DDBJ databases">
        <authorList>
            <person name="Cai Z."/>
        </authorList>
    </citation>
    <scope>NUCLEOTIDE SEQUENCE [LARGE SCALE GENOMIC DNA]</scope>
</reference>
<dbReference type="GO" id="GO:0045547">
    <property type="term" value="F:ditrans,polycis-polyprenyl diphosphate synthase [(2E,6E)-farnesyl diphosphate specific] activity"/>
    <property type="evidence" value="ECO:0007669"/>
    <property type="project" value="UniProtKB-EC"/>
</dbReference>
<dbReference type="STRING" id="3088.A0A383VEE9"/>
<dbReference type="Proteomes" id="UP000256970">
    <property type="component" value="Unassembled WGS sequence"/>
</dbReference>
<gene>
    <name evidence="8" type="ORF">BQ4739_LOCUS3869</name>
</gene>
<comment type="pathway">
    <text evidence="2">Protein modification; protein glycosylation.</text>
</comment>
<dbReference type="EC" id="2.5.1.87" evidence="4"/>
<evidence type="ECO:0000256" key="1">
    <source>
        <dbReference type="ARBA" id="ARBA00001946"/>
    </source>
</evidence>
<evidence type="ECO:0000313" key="8">
    <source>
        <dbReference type="EMBL" id="SZX63310.1"/>
    </source>
</evidence>
<dbReference type="PANTHER" id="PTHR21528">
    <property type="entry name" value="DEHYDRODOLICHYL DIPHOSPHATE SYNTHASE COMPLEX SUBUNIT NUS1"/>
    <property type="match status" value="1"/>
</dbReference>
<keyword evidence="5" id="KW-0808">Transferase</keyword>
<sequence>MGTKNANLLLRLLIVVLEAFDSIFKLLYTTWYRLAAKARAAQAGGSNPPPPTVIGIILAEPNTAGISLHRAASVAAWCLAYESVQQVHLYEPSGHLKQSRALLQDSLAQVAEQQGRSIAVKCGWTASNTSSGPAVAAAAAGAAASNSSTSTAVTVRVLSAEDAFVPVMDAVAQRCSAFAVPGGSPRAAAAAASNSLQQQQQQQQCEAGARTEQPVLGACGQHYANGTPGGTRFCRQQQADLCNGTQPYQQQQQQQQQHGSMLLELAAVTGSSEIASEPQLLLVYGPVLTLAGYPPFHTRAAEVQHIGPLAQASQRGIADAVAAYCKVLQRHGA</sequence>
<dbReference type="PANTHER" id="PTHR21528:SF0">
    <property type="entry name" value="DEHYDRODOLICHYL DIPHOSPHATE SYNTHASE COMPLEX SUBUNIT NUS1"/>
    <property type="match status" value="1"/>
</dbReference>
<dbReference type="UniPathway" id="UPA00378"/>
<comment type="cofactor">
    <cofactor evidence="1">
        <name>Mg(2+)</name>
        <dbReference type="ChEBI" id="CHEBI:18420"/>
    </cofactor>
</comment>
<keyword evidence="9" id="KW-1185">Reference proteome</keyword>
<organism evidence="8 9">
    <name type="scientific">Tetradesmus obliquus</name>
    <name type="common">Green alga</name>
    <name type="synonym">Acutodesmus obliquus</name>
    <dbReference type="NCBI Taxonomy" id="3088"/>
    <lineage>
        <taxon>Eukaryota</taxon>
        <taxon>Viridiplantae</taxon>
        <taxon>Chlorophyta</taxon>
        <taxon>core chlorophytes</taxon>
        <taxon>Chlorophyceae</taxon>
        <taxon>CS clade</taxon>
        <taxon>Sphaeropleales</taxon>
        <taxon>Scenedesmaceae</taxon>
        <taxon>Tetradesmus</taxon>
    </lineage>
</organism>
<name>A0A383VEE9_TETOB</name>
<keyword evidence="6" id="KW-0460">Magnesium</keyword>
<evidence type="ECO:0000256" key="7">
    <source>
        <dbReference type="ARBA" id="ARBA00047353"/>
    </source>
</evidence>
<evidence type="ECO:0000256" key="6">
    <source>
        <dbReference type="ARBA" id="ARBA00022842"/>
    </source>
</evidence>
<dbReference type="AlphaFoldDB" id="A0A383VEE9"/>
<proteinExistence type="inferred from homology"/>
<evidence type="ECO:0000313" key="9">
    <source>
        <dbReference type="Proteomes" id="UP000256970"/>
    </source>
</evidence>
<dbReference type="GO" id="GO:1904423">
    <property type="term" value="C:dehydrodolichyl diphosphate synthase complex"/>
    <property type="evidence" value="ECO:0007669"/>
    <property type="project" value="InterPro"/>
</dbReference>
<dbReference type="EMBL" id="FNXT01000303">
    <property type="protein sequence ID" value="SZX63310.1"/>
    <property type="molecule type" value="Genomic_DNA"/>
</dbReference>
<protein>
    <recommendedName>
        <fullName evidence="4">ditrans,polycis-polyprenyl diphosphate synthase [(2E,6E)-farnesyldiphosphate specific]</fullName>
        <ecNumber evidence="4">2.5.1.87</ecNumber>
    </recommendedName>
</protein>
<dbReference type="GO" id="GO:0005789">
    <property type="term" value="C:endoplasmic reticulum membrane"/>
    <property type="evidence" value="ECO:0007669"/>
    <property type="project" value="TreeGrafter"/>
</dbReference>